<accession>A0A0F0H1A7</accession>
<gene>
    <name evidence="4" type="ORF">UK23_18460</name>
</gene>
<dbReference type="STRING" id="68170.GCA_000974445_09773"/>
<dbReference type="SUPFAM" id="SSF101478">
    <property type="entry name" value="ADP-ribosylglycohydrolase"/>
    <property type="match status" value="1"/>
</dbReference>
<organism evidence="4 5">
    <name type="scientific">Lentzea aerocolonigenes</name>
    <name type="common">Lechevalieria aerocolonigenes</name>
    <name type="synonym">Saccharothrix aerocolonigenes</name>
    <dbReference type="NCBI Taxonomy" id="68170"/>
    <lineage>
        <taxon>Bacteria</taxon>
        <taxon>Bacillati</taxon>
        <taxon>Actinomycetota</taxon>
        <taxon>Actinomycetes</taxon>
        <taxon>Pseudonocardiales</taxon>
        <taxon>Pseudonocardiaceae</taxon>
        <taxon>Lentzea</taxon>
    </lineage>
</organism>
<evidence type="ECO:0000256" key="2">
    <source>
        <dbReference type="ARBA" id="ARBA00022801"/>
    </source>
</evidence>
<dbReference type="InterPro" id="IPR036705">
    <property type="entry name" value="Ribosyl_crysJ1_sf"/>
</dbReference>
<comment type="caution">
    <text evidence="4">The sequence shown here is derived from an EMBL/GenBank/DDBJ whole genome shotgun (WGS) entry which is preliminary data.</text>
</comment>
<feature type="binding site" evidence="3">
    <location>
        <position position="299"/>
    </location>
    <ligand>
        <name>Mg(2+)</name>
        <dbReference type="ChEBI" id="CHEBI:18420"/>
        <label>1</label>
    </ligand>
</feature>
<keyword evidence="3" id="KW-0479">Metal-binding</keyword>
<feature type="binding site" evidence="3">
    <location>
        <position position="297"/>
    </location>
    <ligand>
        <name>Mg(2+)</name>
        <dbReference type="ChEBI" id="CHEBI:18420"/>
        <label>1</label>
    </ligand>
</feature>
<evidence type="ECO:0000256" key="3">
    <source>
        <dbReference type="PIRSR" id="PIRSR605502-1"/>
    </source>
</evidence>
<dbReference type="PANTHER" id="PTHR16222">
    <property type="entry name" value="ADP-RIBOSYLGLYCOHYDROLASE"/>
    <property type="match status" value="1"/>
</dbReference>
<proteinExistence type="inferred from homology"/>
<keyword evidence="3" id="KW-0460">Magnesium</keyword>
<dbReference type="PATRIC" id="fig|68170.10.peg.4593"/>
<keyword evidence="2" id="KW-0378">Hydrolase</keyword>
<dbReference type="AlphaFoldDB" id="A0A0F0H1A7"/>
<feature type="binding site" evidence="3">
    <location>
        <position position="300"/>
    </location>
    <ligand>
        <name>Mg(2+)</name>
        <dbReference type="ChEBI" id="CHEBI:18420"/>
        <label>1</label>
    </ligand>
</feature>
<name>A0A0F0H1A7_LENAE</name>
<dbReference type="InterPro" id="IPR005502">
    <property type="entry name" value="Ribosyl_crysJ1"/>
</dbReference>
<feature type="binding site" evidence="3">
    <location>
        <position position="55"/>
    </location>
    <ligand>
        <name>Mg(2+)</name>
        <dbReference type="ChEBI" id="CHEBI:18420"/>
        <label>1</label>
    </ligand>
</feature>
<dbReference type="Proteomes" id="UP000033393">
    <property type="component" value="Unassembled WGS sequence"/>
</dbReference>
<evidence type="ECO:0000256" key="1">
    <source>
        <dbReference type="ARBA" id="ARBA00010702"/>
    </source>
</evidence>
<feature type="binding site" evidence="3">
    <location>
        <position position="57"/>
    </location>
    <ligand>
        <name>Mg(2+)</name>
        <dbReference type="ChEBI" id="CHEBI:18420"/>
        <label>1</label>
    </ligand>
</feature>
<evidence type="ECO:0008006" key="6">
    <source>
        <dbReference type="Google" id="ProtNLM"/>
    </source>
</evidence>
<evidence type="ECO:0000313" key="5">
    <source>
        <dbReference type="Proteomes" id="UP000033393"/>
    </source>
</evidence>
<reference evidence="4 5" key="1">
    <citation type="submission" date="2015-02" db="EMBL/GenBank/DDBJ databases">
        <authorList>
            <person name="Ju K.-S."/>
            <person name="Doroghazi J.R."/>
            <person name="Metcalf W."/>
        </authorList>
    </citation>
    <scope>NUCLEOTIDE SEQUENCE [LARGE SCALE GENOMIC DNA]</scope>
    <source>
        <strain evidence="4 5">NRRL B-16140</strain>
    </source>
</reference>
<dbReference type="Pfam" id="PF03747">
    <property type="entry name" value="ADP_ribosyl_GH"/>
    <property type="match status" value="1"/>
</dbReference>
<dbReference type="EMBL" id="JYJG01000119">
    <property type="protein sequence ID" value="KJK48042.1"/>
    <property type="molecule type" value="Genomic_DNA"/>
</dbReference>
<comment type="cofactor">
    <cofactor evidence="3">
        <name>Mg(2+)</name>
        <dbReference type="ChEBI" id="CHEBI:18420"/>
    </cofactor>
    <text evidence="3">Binds 2 magnesium ions per subunit.</text>
</comment>
<dbReference type="Gene3D" id="1.10.4080.10">
    <property type="entry name" value="ADP-ribosylation/Crystallin J1"/>
    <property type="match status" value="1"/>
</dbReference>
<dbReference type="GO" id="GO:0046872">
    <property type="term" value="F:metal ion binding"/>
    <property type="evidence" value="ECO:0007669"/>
    <property type="project" value="UniProtKB-KW"/>
</dbReference>
<protein>
    <recommendedName>
        <fullName evidence="6">ADP-ribosylglycohydrolase</fullName>
    </recommendedName>
</protein>
<feature type="binding site" evidence="3">
    <location>
        <position position="56"/>
    </location>
    <ligand>
        <name>Mg(2+)</name>
        <dbReference type="ChEBI" id="CHEBI:18420"/>
        <label>1</label>
    </ligand>
</feature>
<dbReference type="PANTHER" id="PTHR16222:SF24">
    <property type="entry name" value="ADP-RIBOSYLHYDROLASE ARH3"/>
    <property type="match status" value="1"/>
</dbReference>
<dbReference type="GO" id="GO:0016787">
    <property type="term" value="F:hydrolase activity"/>
    <property type="evidence" value="ECO:0007669"/>
    <property type="project" value="UniProtKB-KW"/>
</dbReference>
<keyword evidence="5" id="KW-1185">Reference proteome</keyword>
<dbReference type="InterPro" id="IPR050792">
    <property type="entry name" value="ADP-ribosylglycohydrolase"/>
</dbReference>
<sequence>MKDDTVDTGRLRGCLIGGAIGDALGANTENLPMEVVYERHGPDGITDLPEDPAVTDDMQMTLFTFEAVIRAHVRRRITGNAGFTEVVQHAYQRWLHTQKTPWEKARGPLSTLDEPDGWLIGHGDLFRMRAPGLTVTSALQQYGRTGVMATSENPANDSKGCGGAMRVAPIACYAEDALEAFSLAKCAAELTHGHPSGYLSAGFFAVLVHEALQGNGLLEGVDSAMKEIVRYEHHEEVVAAVEHAIELAALGEPSVARVEELGRGGVGETALAIALYSALVTDDPNEALLISVNHGGDNDSTASMCGNLVGALHGVDKIRPDWVERVQFREVVDEMVADWAKETGSNPPMAQEWFTRYPPS</sequence>
<evidence type="ECO:0000313" key="4">
    <source>
        <dbReference type="EMBL" id="KJK48042.1"/>
    </source>
</evidence>
<comment type="similarity">
    <text evidence="1">Belongs to the ADP-ribosylglycohydrolase family.</text>
</comment>